<dbReference type="OrthoDB" id="712930at2"/>
<evidence type="ECO:0000313" key="1">
    <source>
        <dbReference type="EMBL" id="TXK22474.1"/>
    </source>
</evidence>
<name>A0A5C8IN32_9BACT</name>
<evidence type="ECO:0008006" key="3">
    <source>
        <dbReference type="Google" id="ProtNLM"/>
    </source>
</evidence>
<dbReference type="AlphaFoldDB" id="A0A5C8IN32"/>
<protein>
    <recommendedName>
        <fullName evidence="3">Tetratricopeptide repeat protein</fullName>
    </recommendedName>
</protein>
<organism evidence="1 2">
    <name type="scientific">Pontibacter qinzhouensis</name>
    <dbReference type="NCBI Taxonomy" id="2603253"/>
    <lineage>
        <taxon>Bacteria</taxon>
        <taxon>Pseudomonadati</taxon>
        <taxon>Bacteroidota</taxon>
        <taxon>Cytophagia</taxon>
        <taxon>Cytophagales</taxon>
        <taxon>Hymenobacteraceae</taxon>
        <taxon>Pontibacter</taxon>
    </lineage>
</organism>
<dbReference type="Gene3D" id="1.25.40.10">
    <property type="entry name" value="Tetratricopeptide repeat domain"/>
    <property type="match status" value="1"/>
</dbReference>
<gene>
    <name evidence="1" type="ORF">FVR03_22970</name>
</gene>
<comment type="caution">
    <text evidence="1">The sequence shown here is derived from an EMBL/GenBank/DDBJ whole genome shotgun (WGS) entry which is preliminary data.</text>
</comment>
<reference evidence="1 2" key="1">
    <citation type="submission" date="2019-08" db="EMBL/GenBank/DDBJ databases">
        <authorList>
            <person name="Shi S."/>
        </authorList>
    </citation>
    <scope>NUCLEOTIDE SEQUENCE [LARGE SCALE GENOMIC DNA]</scope>
    <source>
        <strain evidence="1 2">GY10130</strain>
    </source>
</reference>
<proteinExistence type="predicted"/>
<dbReference type="RefSeq" id="WP_147924118.1">
    <property type="nucleotide sequence ID" value="NZ_VRTY01000155.1"/>
</dbReference>
<keyword evidence="2" id="KW-1185">Reference proteome</keyword>
<sequence>MGLFDFLKPNQELKKNDALENIRRHIFPKGQTQVEQETRELRGHLQYKYTKDEVFNTYVHAAGMYYVTVDKDQEKIVATILHHPKSVVNKDDAIKIYLFLKQKFSLFDRTRSELLISNKYGGLPAFVKDVYINSLKEYGYSKTVIKQLIEGLHVRRKDEGIKLNMHIDDTPSSLMITWTKEYLAELESIEIKDNNLLRTILSRNPELAIIVKNGNKSEIEKYLELNPDKLDMLMTEIANSSTFDDEMVNDTDEDEFDDDTNDDDPAGEYLNASIDLIAKEDYITAYDLINKALIYNEKYYNSQLYSLRAECKMNLDQLLPALYDMDKAIEAFNDEVDGYEHRIDCYLQRAEINFKLQDYAEAAIDRMKADELEDRWKGRSNN</sequence>
<accession>A0A5C8IN32</accession>
<dbReference type="InterPro" id="IPR011990">
    <property type="entry name" value="TPR-like_helical_dom_sf"/>
</dbReference>
<dbReference type="EMBL" id="VRTY01000155">
    <property type="protein sequence ID" value="TXK22474.1"/>
    <property type="molecule type" value="Genomic_DNA"/>
</dbReference>
<dbReference type="Proteomes" id="UP000321926">
    <property type="component" value="Unassembled WGS sequence"/>
</dbReference>
<dbReference type="SUPFAM" id="SSF48452">
    <property type="entry name" value="TPR-like"/>
    <property type="match status" value="1"/>
</dbReference>
<evidence type="ECO:0000313" key="2">
    <source>
        <dbReference type="Proteomes" id="UP000321926"/>
    </source>
</evidence>